<dbReference type="FunFam" id="3.40.50.720:FF:000084">
    <property type="entry name" value="Short-chain dehydrogenase reductase"/>
    <property type="match status" value="1"/>
</dbReference>
<gene>
    <name evidence="3" type="ORF">SP5_018_00470</name>
</gene>
<accession>A0A0A1W491</accession>
<dbReference type="InterPro" id="IPR036291">
    <property type="entry name" value="NAD(P)-bd_dom_sf"/>
</dbReference>
<evidence type="ECO:0000313" key="3">
    <source>
        <dbReference type="EMBL" id="GAM00017.1"/>
    </source>
</evidence>
<evidence type="ECO:0000256" key="2">
    <source>
        <dbReference type="ARBA" id="ARBA00023002"/>
    </source>
</evidence>
<proteinExistence type="inferred from homology"/>
<comment type="similarity">
    <text evidence="1">Belongs to the short-chain dehydrogenases/reductases (SDR) family.</text>
</comment>
<evidence type="ECO:0000256" key="1">
    <source>
        <dbReference type="ARBA" id="ARBA00006484"/>
    </source>
</evidence>
<dbReference type="Proteomes" id="UP000032305">
    <property type="component" value="Unassembled WGS sequence"/>
</dbReference>
<evidence type="ECO:0000313" key="4">
    <source>
        <dbReference type="Proteomes" id="UP000032305"/>
    </source>
</evidence>
<dbReference type="RefSeq" id="WP_042484162.1">
    <property type="nucleotide sequence ID" value="NZ_BBPI01000018.1"/>
</dbReference>
<dbReference type="InterPro" id="IPR002347">
    <property type="entry name" value="SDR_fam"/>
</dbReference>
<dbReference type="PRINTS" id="PR00080">
    <property type="entry name" value="SDRFAMILY"/>
</dbReference>
<dbReference type="EMBL" id="BBPI01000018">
    <property type="protein sequence ID" value="GAM00017.1"/>
    <property type="molecule type" value="Genomic_DNA"/>
</dbReference>
<dbReference type="GO" id="GO:0016491">
    <property type="term" value="F:oxidoreductase activity"/>
    <property type="evidence" value="ECO:0007669"/>
    <property type="project" value="UniProtKB-KW"/>
</dbReference>
<dbReference type="eggNOG" id="COG1028">
    <property type="taxonomic scope" value="Bacteria"/>
</dbReference>
<dbReference type="OrthoDB" id="9803333at2"/>
<dbReference type="PANTHER" id="PTHR43639:SF1">
    <property type="entry name" value="SHORT-CHAIN DEHYDROGENASE_REDUCTASE FAMILY PROTEIN"/>
    <property type="match status" value="1"/>
</dbReference>
<dbReference type="SUPFAM" id="SSF51735">
    <property type="entry name" value="NAD(P)-binding Rossmann-fold domains"/>
    <property type="match status" value="1"/>
</dbReference>
<organism evidence="3 4">
    <name type="scientific">Sphingomonas parapaucimobilis NBRC 15100</name>
    <dbReference type="NCBI Taxonomy" id="1219049"/>
    <lineage>
        <taxon>Bacteria</taxon>
        <taxon>Pseudomonadati</taxon>
        <taxon>Pseudomonadota</taxon>
        <taxon>Alphaproteobacteria</taxon>
        <taxon>Sphingomonadales</taxon>
        <taxon>Sphingomonadaceae</taxon>
        <taxon>Sphingomonas</taxon>
    </lineage>
</organism>
<keyword evidence="4" id="KW-1185">Reference proteome</keyword>
<dbReference type="Gene3D" id="3.40.50.720">
    <property type="entry name" value="NAD(P)-binding Rossmann-like Domain"/>
    <property type="match status" value="1"/>
</dbReference>
<name>A0A0A1W491_9SPHN</name>
<reference evidence="3 4" key="1">
    <citation type="submission" date="2014-11" db="EMBL/GenBank/DDBJ databases">
        <title>Whole genome shotgun sequence of Sphingomonas parapaucimobilis NBRC 15100.</title>
        <authorList>
            <person name="Katano-Makiyama Y."/>
            <person name="Hosoyama A."/>
            <person name="Hashimoto M."/>
            <person name="Hosoyama Y."/>
            <person name="Noguchi M."/>
            <person name="Numata M."/>
            <person name="Tsuchikane K."/>
            <person name="Hirakata S."/>
            <person name="Uohara A."/>
            <person name="Shimodaira J."/>
            <person name="Ohji S."/>
            <person name="Ichikawa N."/>
            <person name="Kimura A."/>
            <person name="Yamazoe A."/>
            <person name="Fujita N."/>
        </authorList>
    </citation>
    <scope>NUCLEOTIDE SEQUENCE [LARGE SCALE GENOMIC DNA]</scope>
    <source>
        <strain evidence="3 4">NBRC 15100</strain>
    </source>
</reference>
<dbReference type="AlphaFoldDB" id="A0A0A1W491"/>
<dbReference type="Pfam" id="PF13561">
    <property type="entry name" value="adh_short_C2"/>
    <property type="match status" value="1"/>
</dbReference>
<sequence>MSDRQNKVALVTGASRGVGRAAAIALASAGAHVLVHYNSNGQAADAVVAEISNRGGSAQTVSADLGTPDGPFGLSAAVRRIANGKIDIFVSNAGICRPLSLRNTTAEDFDEQFAVNVRAPFFLVQQLAPMMPSGGSIVPTSSLAARTTVGELSAYAASKGVISILVIQLAAELGKQGLRVNGIAPGIVATDMSTFIETKEGHDFTLGLQSIKRIATADDIAAVIAFLTSDAAGWITGDVIHVDGGSKL</sequence>
<comment type="caution">
    <text evidence="3">The sequence shown here is derived from an EMBL/GenBank/DDBJ whole genome shotgun (WGS) entry which is preliminary data.</text>
</comment>
<keyword evidence="2" id="KW-0560">Oxidoreductase</keyword>
<dbReference type="PRINTS" id="PR00081">
    <property type="entry name" value="GDHRDH"/>
</dbReference>
<dbReference type="PANTHER" id="PTHR43639">
    <property type="entry name" value="OXIDOREDUCTASE, SHORT-CHAIN DEHYDROGENASE/REDUCTASE FAMILY (AFU_ORTHOLOGUE AFUA_5G02870)"/>
    <property type="match status" value="1"/>
</dbReference>
<protein>
    <submittedName>
        <fullName evidence="3">Putative oxidoreductase</fullName>
    </submittedName>
</protein>